<dbReference type="Proteomes" id="UP000499080">
    <property type="component" value="Unassembled WGS sequence"/>
</dbReference>
<dbReference type="AlphaFoldDB" id="A0A4Y2AJ41"/>
<gene>
    <name evidence="1" type="ORF">AVEN_28933_1</name>
</gene>
<sequence>MEDHERLILLVPYRDGLVDVGTREGVCDNHILSRPLTKRWRCKDLSLPMKEDRQSLLTVRVRRLLFLSLSGTCRTNLAIRSELNNVM</sequence>
<name>A0A4Y2AJ41_ARAVE</name>
<keyword evidence="2" id="KW-1185">Reference proteome</keyword>
<accession>A0A4Y2AJ41</accession>
<evidence type="ECO:0000313" key="2">
    <source>
        <dbReference type="Proteomes" id="UP000499080"/>
    </source>
</evidence>
<protein>
    <submittedName>
        <fullName evidence="1">Uncharacterized protein</fullName>
    </submittedName>
</protein>
<dbReference type="EMBL" id="BGPR01000020">
    <property type="protein sequence ID" value="GBL79872.1"/>
    <property type="molecule type" value="Genomic_DNA"/>
</dbReference>
<evidence type="ECO:0000313" key="1">
    <source>
        <dbReference type="EMBL" id="GBL79872.1"/>
    </source>
</evidence>
<proteinExistence type="predicted"/>
<organism evidence="1 2">
    <name type="scientific">Araneus ventricosus</name>
    <name type="common">Orbweaver spider</name>
    <name type="synonym">Epeira ventricosa</name>
    <dbReference type="NCBI Taxonomy" id="182803"/>
    <lineage>
        <taxon>Eukaryota</taxon>
        <taxon>Metazoa</taxon>
        <taxon>Ecdysozoa</taxon>
        <taxon>Arthropoda</taxon>
        <taxon>Chelicerata</taxon>
        <taxon>Arachnida</taxon>
        <taxon>Araneae</taxon>
        <taxon>Araneomorphae</taxon>
        <taxon>Entelegynae</taxon>
        <taxon>Araneoidea</taxon>
        <taxon>Araneidae</taxon>
        <taxon>Araneus</taxon>
    </lineage>
</organism>
<comment type="caution">
    <text evidence="1">The sequence shown here is derived from an EMBL/GenBank/DDBJ whole genome shotgun (WGS) entry which is preliminary data.</text>
</comment>
<reference evidence="1 2" key="1">
    <citation type="journal article" date="2019" name="Sci. Rep.">
        <title>Orb-weaving spider Araneus ventricosus genome elucidates the spidroin gene catalogue.</title>
        <authorList>
            <person name="Kono N."/>
            <person name="Nakamura H."/>
            <person name="Ohtoshi R."/>
            <person name="Moran D.A.P."/>
            <person name="Shinohara A."/>
            <person name="Yoshida Y."/>
            <person name="Fujiwara M."/>
            <person name="Mori M."/>
            <person name="Tomita M."/>
            <person name="Arakawa K."/>
        </authorList>
    </citation>
    <scope>NUCLEOTIDE SEQUENCE [LARGE SCALE GENOMIC DNA]</scope>
</reference>